<organism evidence="2 3">
    <name type="scientific">Georgenia alba</name>
    <dbReference type="NCBI Taxonomy" id="2233858"/>
    <lineage>
        <taxon>Bacteria</taxon>
        <taxon>Bacillati</taxon>
        <taxon>Actinomycetota</taxon>
        <taxon>Actinomycetes</taxon>
        <taxon>Micrococcales</taxon>
        <taxon>Bogoriellaceae</taxon>
        <taxon>Georgenia</taxon>
    </lineage>
</organism>
<proteinExistence type="predicted"/>
<protein>
    <submittedName>
        <fullName evidence="2">RidA family protein</fullName>
        <ecNumber evidence="2">3.5.-.-</ecNumber>
    </submittedName>
</protein>
<accession>A0ABW2Q8V2</accession>
<dbReference type="PANTHER" id="PTHR11803:SF44">
    <property type="entry name" value="RUTC FAMILY PROTEIN YJGH"/>
    <property type="match status" value="1"/>
</dbReference>
<keyword evidence="3" id="KW-1185">Reference proteome</keyword>
<feature type="region of interest" description="Disordered" evidence="1">
    <location>
        <begin position="1"/>
        <end position="20"/>
    </location>
</feature>
<dbReference type="Proteomes" id="UP001596455">
    <property type="component" value="Unassembled WGS sequence"/>
</dbReference>
<dbReference type="Pfam" id="PF01042">
    <property type="entry name" value="Ribonuc_L-PSP"/>
    <property type="match status" value="1"/>
</dbReference>
<dbReference type="SUPFAM" id="SSF55298">
    <property type="entry name" value="YjgF-like"/>
    <property type="match status" value="1"/>
</dbReference>
<dbReference type="GO" id="GO:0016787">
    <property type="term" value="F:hydrolase activity"/>
    <property type="evidence" value="ECO:0007669"/>
    <property type="project" value="UniProtKB-KW"/>
</dbReference>
<comment type="caution">
    <text evidence="2">The sequence shown here is derived from an EMBL/GenBank/DDBJ whole genome shotgun (WGS) entry which is preliminary data.</text>
</comment>
<keyword evidence="2" id="KW-0378">Hydrolase</keyword>
<sequence length="128" mass="13704">MNTHTSRSWHSGRPYSPAASSGEWVYVSGQVPVRADGSTAGEDAGEQVAQVLQNVRAALEAAGSRMSDVVSTQVFLTDITDIDAVDAAYRDTFPEGAYPSRTTVEISRLGRPEFRVEISAVAHHVPGD</sequence>
<dbReference type="RefSeq" id="WP_382391707.1">
    <property type="nucleotide sequence ID" value="NZ_JBHTCQ010000001.1"/>
</dbReference>
<evidence type="ECO:0000313" key="3">
    <source>
        <dbReference type="Proteomes" id="UP001596455"/>
    </source>
</evidence>
<reference evidence="3" key="1">
    <citation type="journal article" date="2019" name="Int. J. Syst. Evol. Microbiol.">
        <title>The Global Catalogue of Microorganisms (GCM) 10K type strain sequencing project: providing services to taxonomists for standard genome sequencing and annotation.</title>
        <authorList>
            <consortium name="The Broad Institute Genomics Platform"/>
            <consortium name="The Broad Institute Genome Sequencing Center for Infectious Disease"/>
            <person name="Wu L."/>
            <person name="Ma J."/>
        </authorList>
    </citation>
    <scope>NUCLEOTIDE SEQUENCE [LARGE SCALE GENOMIC DNA]</scope>
    <source>
        <strain evidence="3">JCM 1490</strain>
    </source>
</reference>
<dbReference type="EMBL" id="JBHTCQ010000001">
    <property type="protein sequence ID" value="MFC7404377.1"/>
    <property type="molecule type" value="Genomic_DNA"/>
</dbReference>
<dbReference type="EC" id="3.5.-.-" evidence="2"/>
<dbReference type="Gene3D" id="3.30.1330.40">
    <property type="entry name" value="RutC-like"/>
    <property type="match status" value="1"/>
</dbReference>
<dbReference type="InterPro" id="IPR035959">
    <property type="entry name" value="RutC-like_sf"/>
</dbReference>
<dbReference type="InterPro" id="IPR006175">
    <property type="entry name" value="YjgF/YER057c/UK114"/>
</dbReference>
<evidence type="ECO:0000313" key="2">
    <source>
        <dbReference type="EMBL" id="MFC7404377.1"/>
    </source>
</evidence>
<name>A0ABW2Q8V2_9MICO</name>
<evidence type="ECO:0000256" key="1">
    <source>
        <dbReference type="SAM" id="MobiDB-lite"/>
    </source>
</evidence>
<dbReference type="CDD" id="cd00448">
    <property type="entry name" value="YjgF_YER057c_UK114_family"/>
    <property type="match status" value="1"/>
</dbReference>
<gene>
    <name evidence="2" type="ORF">ACFQQL_04585</name>
</gene>
<dbReference type="PANTHER" id="PTHR11803">
    <property type="entry name" value="2-IMINOBUTANOATE/2-IMINOPROPANOATE DEAMINASE RIDA"/>
    <property type="match status" value="1"/>
</dbReference>